<keyword evidence="4" id="KW-1185">Reference proteome</keyword>
<gene>
    <name evidence="3" type="ORF">VZT92_026856</name>
</gene>
<organism evidence="3 4">
    <name type="scientific">Zoarces viviparus</name>
    <name type="common">Viviparous eelpout</name>
    <name type="synonym">Blennius viviparus</name>
    <dbReference type="NCBI Taxonomy" id="48416"/>
    <lineage>
        <taxon>Eukaryota</taxon>
        <taxon>Metazoa</taxon>
        <taxon>Chordata</taxon>
        <taxon>Craniata</taxon>
        <taxon>Vertebrata</taxon>
        <taxon>Euteleostomi</taxon>
        <taxon>Actinopterygii</taxon>
        <taxon>Neopterygii</taxon>
        <taxon>Teleostei</taxon>
        <taxon>Neoteleostei</taxon>
        <taxon>Acanthomorphata</taxon>
        <taxon>Eupercaria</taxon>
        <taxon>Perciformes</taxon>
        <taxon>Cottioidei</taxon>
        <taxon>Zoarcales</taxon>
        <taxon>Zoarcidae</taxon>
        <taxon>Zoarcinae</taxon>
        <taxon>Zoarces</taxon>
    </lineage>
</organism>
<proteinExistence type="predicted"/>
<dbReference type="Proteomes" id="UP001488805">
    <property type="component" value="Unassembled WGS sequence"/>
</dbReference>
<evidence type="ECO:0000256" key="1">
    <source>
        <dbReference type="SAM" id="MobiDB-lite"/>
    </source>
</evidence>
<feature type="region of interest" description="Disordered" evidence="1">
    <location>
        <begin position="91"/>
        <end position="117"/>
    </location>
</feature>
<feature type="chain" id="PRO_5043340250" evidence="2">
    <location>
        <begin position="23"/>
        <end position="117"/>
    </location>
</feature>
<sequence>MAAWSSFAVCLLYCGYTEQVFGAGCGGPPPPPPARAWQPTGAGRRVGKNRRQVYRHSIMGNCVSDIQRHKYLGMKPQIQALSLEYVTKSRVSSEDELENKKKTSVTVLSHLSYTRPS</sequence>
<dbReference type="EMBL" id="JBCEZU010000597">
    <property type="protein sequence ID" value="KAK9513315.1"/>
    <property type="molecule type" value="Genomic_DNA"/>
</dbReference>
<evidence type="ECO:0000313" key="4">
    <source>
        <dbReference type="Proteomes" id="UP001488805"/>
    </source>
</evidence>
<reference evidence="3 4" key="1">
    <citation type="journal article" date="2024" name="Genome Biol. Evol.">
        <title>Chromosome-level genome assembly of the viviparous eelpout Zoarces viviparus.</title>
        <authorList>
            <person name="Fuhrmann N."/>
            <person name="Brasseur M.V."/>
            <person name="Bakowski C.E."/>
            <person name="Podsiadlowski L."/>
            <person name="Prost S."/>
            <person name="Krehenwinkel H."/>
            <person name="Mayer C."/>
        </authorList>
    </citation>
    <scope>NUCLEOTIDE SEQUENCE [LARGE SCALE GENOMIC DNA]</scope>
    <source>
        <strain evidence="3">NO-MEL_2022_Ind0_liver</strain>
    </source>
</reference>
<protein>
    <submittedName>
        <fullName evidence="3">Uncharacterized protein</fullName>
    </submittedName>
</protein>
<accession>A0AAW1DUW2</accession>
<comment type="caution">
    <text evidence="3">The sequence shown here is derived from an EMBL/GenBank/DDBJ whole genome shotgun (WGS) entry which is preliminary data.</text>
</comment>
<evidence type="ECO:0000313" key="3">
    <source>
        <dbReference type="EMBL" id="KAK9513315.1"/>
    </source>
</evidence>
<evidence type="ECO:0000256" key="2">
    <source>
        <dbReference type="SAM" id="SignalP"/>
    </source>
</evidence>
<keyword evidence="2" id="KW-0732">Signal</keyword>
<dbReference type="AlphaFoldDB" id="A0AAW1DUW2"/>
<feature type="compositionally biased region" description="Polar residues" evidence="1">
    <location>
        <begin position="104"/>
        <end position="117"/>
    </location>
</feature>
<name>A0AAW1DUW2_ZOAVI</name>
<feature type="signal peptide" evidence="2">
    <location>
        <begin position="1"/>
        <end position="22"/>
    </location>
</feature>